<evidence type="ECO:0000313" key="1">
    <source>
        <dbReference type="EMBL" id="KAJ3497323.1"/>
    </source>
</evidence>
<proteinExistence type="predicted"/>
<dbReference type="Proteomes" id="UP001148737">
    <property type="component" value="Unassembled WGS sequence"/>
</dbReference>
<organism evidence="1 2">
    <name type="scientific">Lecanicillium saksenae</name>
    <dbReference type="NCBI Taxonomy" id="468837"/>
    <lineage>
        <taxon>Eukaryota</taxon>
        <taxon>Fungi</taxon>
        <taxon>Dikarya</taxon>
        <taxon>Ascomycota</taxon>
        <taxon>Pezizomycotina</taxon>
        <taxon>Sordariomycetes</taxon>
        <taxon>Hypocreomycetidae</taxon>
        <taxon>Hypocreales</taxon>
        <taxon>Cordycipitaceae</taxon>
        <taxon>Lecanicillium</taxon>
    </lineage>
</organism>
<evidence type="ECO:0000313" key="2">
    <source>
        <dbReference type="Proteomes" id="UP001148737"/>
    </source>
</evidence>
<accession>A0ACC1R5L6</accession>
<sequence length="1413" mass="154969">MDNTFGPRLLGHFDFTLLFEHTMFEIVPASILIFTLPLYVHKILTCQRLVRPGWLLWAKATVAVGIAAVQLASVVFWFKSPLNSRLAEAAALVYFLSSVGVVIITYVSHTYFLQPGIFLASYLSITLLLDLATVYTYYHRTGLATITRLTCSLPALKVVLLVLEETSKRSLVIAENRDQLSCEILAGFWNRATFFWVNPLLLFGFSHIIQNGDLPNIGEQFDSKLLLEKLKVTWERQSKASKYALLRAIIFSMPWLFLFAILPRLILVGFIFSQPFLLQDVVNYSAGEVNQPAHISREQEATALVLATALIFFGKAIARTWFRSILNHIMICVRGALTSAVYEKSLRLGVAESEDSATVTLITADIPSAEQAIPMLYDVVSAALAVAFGTAILTLFVGAVSALAVICTTIATLLSMQLAKHIGRTRKIWNERIHDRVAATSNIMAQIKDIKMTGLAPSMGKYLKSLRQEEIEASLRTRKANCMSFSLSSFADTGTPAVVVAGAMFWTGTLDTTSTARFYAILAVVTLLADPLARLIGLLPYGAAGLACFSRIQDYLTQDELQDPRRISSHSHQGSHLASAQPALHFIDLRGINVTMDLTGIILRNASIVIRPGEITMIDGGVGCGKSTLLNVMLGEMPLRNGTAALSTRSIAFAGQKPWLLNTTIRLNIIGHNAYNAIIYTRVVHICDLNTDFDQLPGGDQTVVGSGGCQLSGGQKQRISIARALYLEADVTLLDDPFSSLDHVTSSLIRIRLFDDGHATLAGRSLVMTTSMKQHLVNANSVYRVQASGFVVQLTQQQVESELEQLARDHRAGVVSSAATDTNSVVPVEPPAVVLDSDSDGNKQRGATYKKYGSFSVYKYYLKPAGIVAIIAWLVFDAITAASEKAPNIYVRIWLDEHANNNQYYIGYALLCVLHPILNGVGGLFYFWFINTPAITKLHDNLVDSVFGATFTFLAEEDAGCILNRFSTDMTLATQGIPGLLVDSLFRSYTLVIDIAIISAGASYAAPIIPFFGFVILAIQNFYLSTSRQLRNLELDATKLVVRHLLESAAGILHIRAFRWQEKVMDEFFTSLNIAQTPYYLLNCIQQWLESVLDLSTAGAAILVVAFAVKFSNTASANSMGLAFLSLIGFSSNVTAWVKASVAMETAFEAVARIRAYCEAAPREKYKDDKEPVPDYWPPHGLLELNCVSAIYGQVNQEPTEASQINNLTVTVRPGPGLGIIGRTGSGKTTILLSILNLLKYKGTICIDNREIGTVCPDLLRSQITTITQSGIHLLGSVKFNLDPFDASLRPPTSIVTDEMCVSMLQKVGLWDIIRARGGLTARMKDMKFSEGQRQLFQFARAMVHHKSMRTKIILMDEATSSLDEETEAQILTIINTAFAGCTKVVVSHRPAALGSSDFLIRLNAGQVEPVTT</sequence>
<protein>
    <submittedName>
        <fullName evidence="1">Uncharacterized protein</fullName>
    </submittedName>
</protein>
<comment type="caution">
    <text evidence="1">The sequence shown here is derived from an EMBL/GenBank/DDBJ whole genome shotgun (WGS) entry which is preliminary data.</text>
</comment>
<keyword evidence="2" id="KW-1185">Reference proteome</keyword>
<dbReference type="EMBL" id="JANAKD010000119">
    <property type="protein sequence ID" value="KAJ3497323.1"/>
    <property type="molecule type" value="Genomic_DNA"/>
</dbReference>
<reference evidence="1" key="1">
    <citation type="submission" date="2022-07" db="EMBL/GenBank/DDBJ databases">
        <title>Genome Sequence of Lecanicillium saksenae.</title>
        <authorList>
            <person name="Buettner E."/>
        </authorList>
    </citation>
    <scope>NUCLEOTIDE SEQUENCE</scope>
    <source>
        <strain evidence="1">VT-O1</strain>
    </source>
</reference>
<gene>
    <name evidence="1" type="ORF">NLG97_g1994</name>
</gene>
<name>A0ACC1R5L6_9HYPO</name>